<evidence type="ECO:0000256" key="4">
    <source>
        <dbReference type="ARBA" id="ARBA00048391"/>
    </source>
</evidence>
<comment type="similarity">
    <text evidence="5">Belongs to the protein N5-glutamine methyltransferase family. PrmC subfamily.</text>
</comment>
<evidence type="ECO:0000256" key="1">
    <source>
        <dbReference type="ARBA" id="ARBA00022603"/>
    </source>
</evidence>
<evidence type="ECO:0000256" key="3">
    <source>
        <dbReference type="ARBA" id="ARBA00022691"/>
    </source>
</evidence>
<feature type="domain" description="Release factor glutamine methyltransferase N-terminal" evidence="7">
    <location>
        <begin position="19"/>
        <end position="75"/>
    </location>
</feature>
<evidence type="ECO:0000313" key="9">
    <source>
        <dbReference type="Proteomes" id="UP001235760"/>
    </source>
</evidence>
<evidence type="ECO:0000259" key="6">
    <source>
        <dbReference type="Pfam" id="PF05175"/>
    </source>
</evidence>
<feature type="binding site" evidence="5">
    <location>
        <position position="145"/>
    </location>
    <ligand>
        <name>S-adenosyl-L-methionine</name>
        <dbReference type="ChEBI" id="CHEBI:59789"/>
    </ligand>
</feature>
<keyword evidence="1 5" id="KW-0489">Methyltransferase</keyword>
<dbReference type="EC" id="2.1.1.297" evidence="5"/>
<keyword evidence="9" id="KW-1185">Reference proteome</keyword>
<keyword evidence="3 5" id="KW-0949">S-adenosyl-L-methionine</keyword>
<dbReference type="Pfam" id="PF05175">
    <property type="entry name" value="MTS"/>
    <property type="match status" value="1"/>
</dbReference>
<dbReference type="GO" id="GO:0102559">
    <property type="term" value="F:peptide chain release factor N(5)-glutamine methyltransferase activity"/>
    <property type="evidence" value="ECO:0007669"/>
    <property type="project" value="UniProtKB-EC"/>
</dbReference>
<dbReference type="EMBL" id="JAUZEE010000002">
    <property type="protein sequence ID" value="MDP4299793.1"/>
    <property type="molecule type" value="Genomic_DNA"/>
</dbReference>
<dbReference type="GO" id="GO:0032259">
    <property type="term" value="P:methylation"/>
    <property type="evidence" value="ECO:0007669"/>
    <property type="project" value="UniProtKB-KW"/>
</dbReference>
<organism evidence="8 9">
    <name type="scientific">Leptothrix discophora</name>
    <dbReference type="NCBI Taxonomy" id="89"/>
    <lineage>
        <taxon>Bacteria</taxon>
        <taxon>Pseudomonadati</taxon>
        <taxon>Pseudomonadota</taxon>
        <taxon>Betaproteobacteria</taxon>
        <taxon>Burkholderiales</taxon>
        <taxon>Sphaerotilaceae</taxon>
        <taxon>Leptothrix</taxon>
    </lineage>
</organism>
<dbReference type="NCBIfam" id="TIGR03534">
    <property type="entry name" value="RF_mod_PrmC"/>
    <property type="match status" value="1"/>
</dbReference>
<dbReference type="InterPro" id="IPR019874">
    <property type="entry name" value="RF_methyltr_PrmC"/>
</dbReference>
<feature type="binding site" evidence="5">
    <location>
        <position position="172"/>
    </location>
    <ligand>
        <name>S-adenosyl-L-methionine</name>
        <dbReference type="ChEBI" id="CHEBI:59789"/>
    </ligand>
</feature>
<dbReference type="CDD" id="cd02440">
    <property type="entry name" value="AdoMet_MTases"/>
    <property type="match status" value="1"/>
</dbReference>
<dbReference type="PANTHER" id="PTHR18895">
    <property type="entry name" value="HEMK METHYLTRANSFERASE"/>
    <property type="match status" value="1"/>
</dbReference>
<reference evidence="8 9" key="1">
    <citation type="submission" date="2023-08" db="EMBL/GenBank/DDBJ databases">
        <authorList>
            <person name="Roldan D.M."/>
            <person name="Menes R.J."/>
        </authorList>
    </citation>
    <scope>NUCLEOTIDE SEQUENCE [LARGE SCALE GENOMIC DNA]</scope>
    <source>
        <strain evidence="8 9">CCM 2812</strain>
    </source>
</reference>
<dbReference type="Proteomes" id="UP001235760">
    <property type="component" value="Unassembled WGS sequence"/>
</dbReference>
<evidence type="ECO:0000256" key="5">
    <source>
        <dbReference type="HAMAP-Rule" id="MF_02126"/>
    </source>
</evidence>
<keyword evidence="2 5" id="KW-0808">Transferase</keyword>
<evidence type="ECO:0000256" key="2">
    <source>
        <dbReference type="ARBA" id="ARBA00022679"/>
    </source>
</evidence>
<feature type="binding site" evidence="5">
    <location>
        <position position="187"/>
    </location>
    <ligand>
        <name>S-adenosyl-L-methionine</name>
        <dbReference type="ChEBI" id="CHEBI:59789"/>
    </ligand>
</feature>
<dbReference type="InterPro" id="IPR040758">
    <property type="entry name" value="PrmC_N"/>
</dbReference>
<dbReference type="HAMAP" id="MF_02126">
    <property type="entry name" value="RF_methyltr_PrmC"/>
    <property type="match status" value="1"/>
</dbReference>
<comment type="function">
    <text evidence="5">Methylates the class 1 translation termination release factors RF1/PrfA and RF2/PrfB on the glutamine residue of the universally conserved GGQ motif.</text>
</comment>
<feature type="binding site" evidence="5">
    <location>
        <begin position="187"/>
        <end position="190"/>
    </location>
    <ligand>
        <name>substrate</name>
    </ligand>
</feature>
<feature type="binding site" evidence="5">
    <location>
        <begin position="122"/>
        <end position="126"/>
    </location>
    <ligand>
        <name>S-adenosyl-L-methionine</name>
        <dbReference type="ChEBI" id="CHEBI:59789"/>
    </ligand>
</feature>
<gene>
    <name evidence="5 8" type="primary">prmC</name>
    <name evidence="8" type="ORF">Q8X39_04045</name>
</gene>
<dbReference type="SUPFAM" id="SSF53335">
    <property type="entry name" value="S-adenosyl-L-methionine-dependent methyltransferases"/>
    <property type="match status" value="1"/>
</dbReference>
<dbReference type="InterPro" id="IPR007848">
    <property type="entry name" value="Small_mtfrase_dom"/>
</dbReference>
<sequence>MSASPALTVAVALDQARAAGLDRVDRDVLMGALLGRDRAWLLIHDDHPLSPAQAARWSDWCARRAAGVPVAYLTGQHEFHGLLLQVTPDVLDPRPDTETLVDWALERLAALGGAAPTVFDLGTGSGAIALAIQHRHPKARVGAVDRSAAALAVARANGERLGLDIDWRQGSWFEPMTGLRVDLIVSNPPYIRPDDPHLADLRHEPREALVADEDGLADLRTLIAGAPAHLRPGGWLLLEHGHDQADAVAAIFEAAGWHEIGHRLDLGGHRRCTGARRP</sequence>
<dbReference type="PANTHER" id="PTHR18895:SF74">
    <property type="entry name" value="MTRF1L RELEASE FACTOR GLUTAMINE METHYLTRANSFERASE"/>
    <property type="match status" value="1"/>
</dbReference>
<dbReference type="InterPro" id="IPR050320">
    <property type="entry name" value="N5-glutamine_MTase"/>
</dbReference>
<dbReference type="Pfam" id="PF17827">
    <property type="entry name" value="PrmC_N"/>
    <property type="match status" value="1"/>
</dbReference>
<evidence type="ECO:0000259" key="7">
    <source>
        <dbReference type="Pfam" id="PF17827"/>
    </source>
</evidence>
<comment type="catalytic activity">
    <reaction evidence="4 5">
        <text>L-glutaminyl-[peptide chain release factor] + S-adenosyl-L-methionine = N(5)-methyl-L-glutaminyl-[peptide chain release factor] + S-adenosyl-L-homocysteine + H(+)</text>
        <dbReference type="Rhea" id="RHEA:42896"/>
        <dbReference type="Rhea" id="RHEA-COMP:10271"/>
        <dbReference type="Rhea" id="RHEA-COMP:10272"/>
        <dbReference type="ChEBI" id="CHEBI:15378"/>
        <dbReference type="ChEBI" id="CHEBI:30011"/>
        <dbReference type="ChEBI" id="CHEBI:57856"/>
        <dbReference type="ChEBI" id="CHEBI:59789"/>
        <dbReference type="ChEBI" id="CHEBI:61891"/>
        <dbReference type="EC" id="2.1.1.297"/>
    </reaction>
</comment>
<name>A0ABT9G0S0_LEPDI</name>
<evidence type="ECO:0000313" key="8">
    <source>
        <dbReference type="EMBL" id="MDP4299793.1"/>
    </source>
</evidence>
<dbReference type="InterPro" id="IPR004556">
    <property type="entry name" value="HemK-like"/>
</dbReference>
<protein>
    <recommendedName>
        <fullName evidence="5">Release factor glutamine methyltransferase</fullName>
        <shortName evidence="5">RF MTase</shortName>
        <ecNumber evidence="5">2.1.1.297</ecNumber>
    </recommendedName>
    <alternativeName>
        <fullName evidence="5">N5-glutamine methyltransferase PrmC</fullName>
    </alternativeName>
    <alternativeName>
        <fullName evidence="5">Protein-(glutamine-N5) MTase PrmC</fullName>
    </alternativeName>
    <alternativeName>
        <fullName evidence="5">Protein-glutamine N-methyltransferase PrmC</fullName>
    </alternativeName>
</protein>
<dbReference type="InterPro" id="IPR002052">
    <property type="entry name" value="DNA_methylase_N6_adenine_CS"/>
</dbReference>
<comment type="caution">
    <text evidence="8">The sequence shown here is derived from an EMBL/GenBank/DDBJ whole genome shotgun (WGS) entry which is preliminary data.</text>
</comment>
<dbReference type="InterPro" id="IPR029063">
    <property type="entry name" value="SAM-dependent_MTases_sf"/>
</dbReference>
<dbReference type="PROSITE" id="PS00092">
    <property type="entry name" value="N6_MTASE"/>
    <property type="match status" value="1"/>
</dbReference>
<accession>A0ABT9G0S0</accession>
<dbReference type="Gene3D" id="1.10.8.10">
    <property type="entry name" value="DNA helicase RuvA subunit, C-terminal domain"/>
    <property type="match status" value="1"/>
</dbReference>
<dbReference type="NCBIfam" id="TIGR00536">
    <property type="entry name" value="hemK_fam"/>
    <property type="match status" value="1"/>
</dbReference>
<dbReference type="Gene3D" id="3.40.50.150">
    <property type="entry name" value="Vaccinia Virus protein VP39"/>
    <property type="match status" value="1"/>
</dbReference>
<proteinExistence type="inferred from homology"/>
<feature type="domain" description="Methyltransferase small" evidence="6">
    <location>
        <begin position="115"/>
        <end position="191"/>
    </location>
</feature>
<dbReference type="RefSeq" id="WP_305748359.1">
    <property type="nucleotide sequence ID" value="NZ_JAUZEE010000002.1"/>
</dbReference>